<accession>A0AAV5IIC0</accession>
<organism evidence="2 3">
    <name type="scientific">Rubroshorea leprosula</name>
    <dbReference type="NCBI Taxonomy" id="152421"/>
    <lineage>
        <taxon>Eukaryota</taxon>
        <taxon>Viridiplantae</taxon>
        <taxon>Streptophyta</taxon>
        <taxon>Embryophyta</taxon>
        <taxon>Tracheophyta</taxon>
        <taxon>Spermatophyta</taxon>
        <taxon>Magnoliopsida</taxon>
        <taxon>eudicotyledons</taxon>
        <taxon>Gunneridae</taxon>
        <taxon>Pentapetalae</taxon>
        <taxon>rosids</taxon>
        <taxon>malvids</taxon>
        <taxon>Malvales</taxon>
        <taxon>Dipterocarpaceae</taxon>
        <taxon>Rubroshorea</taxon>
    </lineage>
</organism>
<dbReference type="AlphaFoldDB" id="A0AAV5IIC0"/>
<evidence type="ECO:0000313" key="2">
    <source>
        <dbReference type="EMBL" id="GKU99608.1"/>
    </source>
</evidence>
<reference evidence="2 3" key="1">
    <citation type="journal article" date="2021" name="Commun. Biol.">
        <title>The genome of Shorea leprosula (Dipterocarpaceae) highlights the ecological relevance of drought in aseasonal tropical rainforests.</title>
        <authorList>
            <person name="Ng K.K.S."/>
            <person name="Kobayashi M.J."/>
            <person name="Fawcett J.A."/>
            <person name="Hatakeyama M."/>
            <person name="Paape T."/>
            <person name="Ng C.H."/>
            <person name="Ang C.C."/>
            <person name="Tnah L.H."/>
            <person name="Lee C.T."/>
            <person name="Nishiyama T."/>
            <person name="Sese J."/>
            <person name="O'Brien M.J."/>
            <person name="Copetti D."/>
            <person name="Mohd Noor M.I."/>
            <person name="Ong R.C."/>
            <person name="Putra M."/>
            <person name="Sireger I.Z."/>
            <person name="Indrioko S."/>
            <person name="Kosugi Y."/>
            <person name="Izuno A."/>
            <person name="Isagi Y."/>
            <person name="Lee S.L."/>
            <person name="Shimizu K.K."/>
        </authorList>
    </citation>
    <scope>NUCLEOTIDE SEQUENCE [LARGE SCALE GENOMIC DNA]</scope>
    <source>
        <strain evidence="2">214</strain>
    </source>
</reference>
<sequence>MNHLNPQARATSDDSDYLQPALSSPPPIFWLLMTRNPQGSPLKLPLIHRGTKQKDATPRPSSSVHPRGQGCSEGEGNDKWKYEGLARGPWELLIWTLASGSPQQHGCWKIKPGIAHCQGPIS</sequence>
<dbReference type="EMBL" id="BPVZ01000014">
    <property type="protein sequence ID" value="GKU99608.1"/>
    <property type="molecule type" value="Genomic_DNA"/>
</dbReference>
<evidence type="ECO:0000313" key="3">
    <source>
        <dbReference type="Proteomes" id="UP001054252"/>
    </source>
</evidence>
<gene>
    <name evidence="2" type="ORF">SLEP1_g12428</name>
</gene>
<evidence type="ECO:0000256" key="1">
    <source>
        <dbReference type="SAM" id="MobiDB-lite"/>
    </source>
</evidence>
<proteinExistence type="predicted"/>
<feature type="region of interest" description="Disordered" evidence="1">
    <location>
        <begin position="1"/>
        <end position="20"/>
    </location>
</feature>
<comment type="caution">
    <text evidence="2">The sequence shown here is derived from an EMBL/GenBank/DDBJ whole genome shotgun (WGS) entry which is preliminary data.</text>
</comment>
<feature type="region of interest" description="Disordered" evidence="1">
    <location>
        <begin position="41"/>
        <end position="78"/>
    </location>
</feature>
<name>A0AAV5IIC0_9ROSI</name>
<protein>
    <submittedName>
        <fullName evidence="2">Uncharacterized protein</fullName>
    </submittedName>
</protein>
<feature type="compositionally biased region" description="Polar residues" evidence="1">
    <location>
        <begin position="1"/>
        <end position="10"/>
    </location>
</feature>
<dbReference type="Proteomes" id="UP001054252">
    <property type="component" value="Unassembled WGS sequence"/>
</dbReference>
<keyword evidence="3" id="KW-1185">Reference proteome</keyword>